<dbReference type="GO" id="GO:0005829">
    <property type="term" value="C:cytosol"/>
    <property type="evidence" value="ECO:0007669"/>
    <property type="project" value="TreeGrafter"/>
</dbReference>
<dbReference type="InterPro" id="IPR023198">
    <property type="entry name" value="PGP-like_dom2"/>
</dbReference>
<dbReference type="EMBL" id="CAFBMX010000016">
    <property type="protein sequence ID" value="CAB4944007.1"/>
    <property type="molecule type" value="Genomic_DNA"/>
</dbReference>
<dbReference type="InterPro" id="IPR036412">
    <property type="entry name" value="HAD-like_sf"/>
</dbReference>
<dbReference type="Pfam" id="PF12710">
    <property type="entry name" value="HAD"/>
    <property type="match status" value="1"/>
</dbReference>
<dbReference type="PANTHER" id="PTHR43434:SF20">
    <property type="entry name" value="5'-NUCLEOTIDASE"/>
    <property type="match status" value="1"/>
</dbReference>
<name>A0A6J7JM63_9ZZZZ</name>
<organism evidence="1">
    <name type="scientific">freshwater metagenome</name>
    <dbReference type="NCBI Taxonomy" id="449393"/>
    <lineage>
        <taxon>unclassified sequences</taxon>
        <taxon>metagenomes</taxon>
        <taxon>ecological metagenomes</taxon>
    </lineage>
</organism>
<reference evidence="1" key="1">
    <citation type="submission" date="2020-05" db="EMBL/GenBank/DDBJ databases">
        <authorList>
            <person name="Chiriac C."/>
            <person name="Salcher M."/>
            <person name="Ghai R."/>
            <person name="Kavagutti S V."/>
        </authorList>
    </citation>
    <scope>NUCLEOTIDE SEQUENCE</scope>
</reference>
<dbReference type="PANTHER" id="PTHR43434">
    <property type="entry name" value="PHOSPHOGLYCOLATE PHOSPHATASE"/>
    <property type="match status" value="1"/>
</dbReference>
<dbReference type="InterPro" id="IPR023214">
    <property type="entry name" value="HAD_sf"/>
</dbReference>
<evidence type="ECO:0000313" key="1">
    <source>
        <dbReference type="EMBL" id="CAB4944007.1"/>
    </source>
</evidence>
<dbReference type="Gene3D" id="3.40.50.1000">
    <property type="entry name" value="HAD superfamily/HAD-like"/>
    <property type="match status" value="1"/>
</dbReference>
<proteinExistence type="predicted"/>
<protein>
    <submittedName>
        <fullName evidence="1">Unannotated protein</fullName>
    </submittedName>
</protein>
<accession>A0A6J7JM63</accession>
<dbReference type="GO" id="GO:0004713">
    <property type="term" value="F:protein tyrosine kinase activity"/>
    <property type="evidence" value="ECO:0007669"/>
    <property type="project" value="TreeGrafter"/>
</dbReference>
<dbReference type="SUPFAM" id="SSF56784">
    <property type="entry name" value="HAD-like"/>
    <property type="match status" value="1"/>
</dbReference>
<gene>
    <name evidence="1" type="ORF">UFOPK3674_01997</name>
</gene>
<dbReference type="AlphaFoldDB" id="A0A6J7JM63"/>
<dbReference type="InterPro" id="IPR050155">
    <property type="entry name" value="HAD-like_hydrolase_sf"/>
</dbReference>
<sequence length="194" mass="20295">MRGHRVEAAGRTDPEITRALLLADGATDAEVDGGLAAFSDVVVQRYAQIIPDSLAHELLPGAAAVLEELARDETMRLALVTGNLEGIARLKLGAAGVGQHFEHGQGAFGSDSEDRLHLPPIARLRAGRAWGGGEPWPRERTVVIGDTPRDIACARADGVHVVCVTTGSYGADELAEADVVIGSFDELGAALAPF</sequence>
<dbReference type="Gene3D" id="1.10.150.240">
    <property type="entry name" value="Putative phosphatase, domain 2"/>
    <property type="match status" value="1"/>
</dbReference>